<accession>A0ACC3NBE1</accession>
<evidence type="ECO:0000313" key="2">
    <source>
        <dbReference type="Proteomes" id="UP001281147"/>
    </source>
</evidence>
<keyword evidence="2" id="KW-1185">Reference proteome</keyword>
<proteinExistence type="predicted"/>
<comment type="caution">
    <text evidence="1">The sequence shown here is derived from an EMBL/GenBank/DDBJ whole genome shotgun (WGS) entry which is preliminary data.</text>
</comment>
<reference evidence="1" key="1">
    <citation type="submission" date="2023-07" db="EMBL/GenBank/DDBJ databases">
        <title>Black Yeasts Isolated from many extreme environments.</title>
        <authorList>
            <person name="Coleine C."/>
            <person name="Stajich J.E."/>
            <person name="Selbmann L."/>
        </authorList>
    </citation>
    <scope>NUCLEOTIDE SEQUENCE</scope>
    <source>
        <strain evidence="1">CCFEE 5714</strain>
    </source>
</reference>
<dbReference type="Proteomes" id="UP001281147">
    <property type="component" value="Unassembled WGS sequence"/>
</dbReference>
<dbReference type="EMBL" id="JAUTXU010000064">
    <property type="protein sequence ID" value="KAK3713205.1"/>
    <property type="molecule type" value="Genomic_DNA"/>
</dbReference>
<evidence type="ECO:0000313" key="1">
    <source>
        <dbReference type="EMBL" id="KAK3713205.1"/>
    </source>
</evidence>
<sequence>MIAVCCSWYPTSLGIRVGPSHARVLATQSHERRFELLLTSSPHRRYVDTSPTARRDTYYAITAGPNRLQRIRQLRVTTTANLQGDADGDSETLQHEDKAPRTLPRGDEPSLQKYFPPEKNWTSWNQALILKSGSKNKKNAIAVIYKVSSDLYEKPEVNAVLALKLLSDALQNGDPARGCDRVGLPILLKNITAKQQTWEQAHAADEAQAIHDFTSDLHNKRRQRRFTHTRPTAFESQSPTRLRTRHTSEQTSRGSTRTSRQKHQRHILWR</sequence>
<gene>
    <name evidence="1" type="ORF">LTR37_008638</name>
</gene>
<protein>
    <submittedName>
        <fullName evidence="1">Uncharacterized protein</fullName>
    </submittedName>
</protein>
<name>A0ACC3NBE1_9PEZI</name>
<organism evidence="1 2">
    <name type="scientific">Vermiconidia calcicola</name>
    <dbReference type="NCBI Taxonomy" id="1690605"/>
    <lineage>
        <taxon>Eukaryota</taxon>
        <taxon>Fungi</taxon>
        <taxon>Dikarya</taxon>
        <taxon>Ascomycota</taxon>
        <taxon>Pezizomycotina</taxon>
        <taxon>Dothideomycetes</taxon>
        <taxon>Dothideomycetidae</taxon>
        <taxon>Mycosphaerellales</taxon>
        <taxon>Extremaceae</taxon>
        <taxon>Vermiconidia</taxon>
    </lineage>
</organism>